<organism evidence="2 3">
    <name type="scientific">Arthrobacter pityocampae</name>
    <dbReference type="NCBI Taxonomy" id="547334"/>
    <lineage>
        <taxon>Bacteria</taxon>
        <taxon>Bacillati</taxon>
        <taxon>Actinomycetota</taxon>
        <taxon>Actinomycetes</taxon>
        <taxon>Micrococcales</taxon>
        <taxon>Micrococcaceae</taxon>
        <taxon>Arthrobacter</taxon>
    </lineage>
</organism>
<keyword evidence="3" id="KW-1185">Reference proteome</keyword>
<keyword evidence="1" id="KW-1133">Transmembrane helix</keyword>
<feature type="transmembrane region" description="Helical" evidence="1">
    <location>
        <begin position="21"/>
        <end position="46"/>
    </location>
</feature>
<feature type="transmembrane region" description="Helical" evidence="1">
    <location>
        <begin position="58"/>
        <end position="81"/>
    </location>
</feature>
<dbReference type="RefSeq" id="WP_104120383.1">
    <property type="nucleotide sequence ID" value="NZ_PRKW01000002.1"/>
</dbReference>
<comment type="caution">
    <text evidence="2">The sequence shown here is derived from an EMBL/GenBank/DDBJ whole genome shotgun (WGS) entry which is preliminary data.</text>
</comment>
<sequence length="91" mass="9860">MALMGIEKARTTHWLKNNRDALPSIIAVTAVAMFWVVGAVGGIRYLSDASSPMAMLTGLYIGLAAVAVSIIIATLALNDLARRYARTRNRR</sequence>
<name>A0A2S5IZ95_9MICC</name>
<protein>
    <submittedName>
        <fullName evidence="2">Uncharacterized protein</fullName>
    </submittedName>
</protein>
<evidence type="ECO:0000256" key="1">
    <source>
        <dbReference type="SAM" id="Phobius"/>
    </source>
</evidence>
<accession>A0A2S5IZ95</accession>
<dbReference type="AlphaFoldDB" id="A0A2S5IZ95"/>
<dbReference type="OrthoDB" id="4950433at2"/>
<gene>
    <name evidence="2" type="ORF">C4K88_04135</name>
</gene>
<keyword evidence="1" id="KW-0812">Transmembrane</keyword>
<evidence type="ECO:0000313" key="3">
    <source>
        <dbReference type="Proteomes" id="UP000239297"/>
    </source>
</evidence>
<keyword evidence="1" id="KW-0472">Membrane</keyword>
<reference evidence="2 3" key="1">
    <citation type="journal article" date="2014" name="Int. J. Syst. Evol. Microbiol.">
        <title>Arthrobacter pityocampae sp. nov., isolated from Thaumetopoea pityocampa (Lep., Thaumetopoeidae).</title>
        <authorList>
            <person name="Ince I.A."/>
            <person name="Demirbag Z."/>
            <person name="Kati H."/>
        </authorList>
    </citation>
    <scope>NUCLEOTIDE SEQUENCE [LARGE SCALE GENOMIC DNA]</scope>
    <source>
        <strain evidence="2 3">Tp2</strain>
    </source>
</reference>
<dbReference type="Proteomes" id="UP000239297">
    <property type="component" value="Unassembled WGS sequence"/>
</dbReference>
<dbReference type="EMBL" id="PRKW01000002">
    <property type="protein sequence ID" value="PPB49888.1"/>
    <property type="molecule type" value="Genomic_DNA"/>
</dbReference>
<proteinExistence type="predicted"/>
<evidence type="ECO:0000313" key="2">
    <source>
        <dbReference type="EMBL" id="PPB49888.1"/>
    </source>
</evidence>